<name>A0A5D9C454_9SPHN</name>
<dbReference type="Proteomes" id="UP000322077">
    <property type="component" value="Unassembled WGS sequence"/>
</dbReference>
<proteinExistence type="predicted"/>
<comment type="caution">
    <text evidence="2">The sequence shown here is derived from an EMBL/GenBank/DDBJ whole genome shotgun (WGS) entry which is preliminary data.</text>
</comment>
<dbReference type="RefSeq" id="WP_149522576.1">
    <property type="nucleotide sequence ID" value="NZ_VTOU01000003.1"/>
</dbReference>
<reference evidence="2 3" key="1">
    <citation type="submission" date="2019-08" db="EMBL/GenBank/DDBJ databases">
        <authorList>
            <person name="Wang G."/>
            <person name="Xu Z."/>
        </authorList>
    </citation>
    <scope>NUCLEOTIDE SEQUENCE [LARGE SCALE GENOMIC DNA]</scope>
    <source>
        <strain evidence="2 3">ZX</strain>
    </source>
</reference>
<dbReference type="AlphaFoldDB" id="A0A5D9C454"/>
<evidence type="ECO:0000256" key="1">
    <source>
        <dbReference type="SAM" id="MobiDB-lite"/>
    </source>
</evidence>
<feature type="region of interest" description="Disordered" evidence="1">
    <location>
        <begin position="46"/>
        <end position="65"/>
    </location>
</feature>
<gene>
    <name evidence="2" type="ORF">FYJ91_12290</name>
</gene>
<evidence type="ECO:0000313" key="2">
    <source>
        <dbReference type="EMBL" id="TZG25770.1"/>
    </source>
</evidence>
<sequence>MKRFDADYYERRAARERERAEKATPWFAAIFLRTAEEFDRRAERCRAGTAPAEPRRLVGSRRAPG</sequence>
<organism evidence="2 3">
    <name type="scientific">Sphingomonas montanisoli</name>
    <dbReference type="NCBI Taxonomy" id="2606412"/>
    <lineage>
        <taxon>Bacteria</taxon>
        <taxon>Pseudomonadati</taxon>
        <taxon>Pseudomonadota</taxon>
        <taxon>Alphaproteobacteria</taxon>
        <taxon>Sphingomonadales</taxon>
        <taxon>Sphingomonadaceae</taxon>
        <taxon>Sphingomonas</taxon>
    </lineage>
</organism>
<protein>
    <submittedName>
        <fullName evidence="2">Uncharacterized protein</fullName>
    </submittedName>
</protein>
<keyword evidence="3" id="KW-1185">Reference proteome</keyword>
<evidence type="ECO:0000313" key="3">
    <source>
        <dbReference type="Proteomes" id="UP000322077"/>
    </source>
</evidence>
<accession>A0A5D9C454</accession>
<dbReference type="EMBL" id="VTOU01000003">
    <property type="protein sequence ID" value="TZG25770.1"/>
    <property type="molecule type" value="Genomic_DNA"/>
</dbReference>